<evidence type="ECO:0000313" key="2">
    <source>
        <dbReference type="EMBL" id="OOQ59826.1"/>
    </source>
</evidence>
<dbReference type="EMBL" id="MBTF01000012">
    <property type="protein sequence ID" value="OOQ59826.1"/>
    <property type="molecule type" value="Genomic_DNA"/>
</dbReference>
<dbReference type="RefSeq" id="WP_078348581.1">
    <property type="nucleotide sequence ID" value="NZ_MBTF01000012.1"/>
</dbReference>
<sequence>MSAPENFLNPSITSVIRIMNREQAESIENSIHQHGAFTFVVPNSSEWDEQRWLGLIWLNSERDDFSIGYIGVFKKQTNIAVGQVRLKSYDIFGMEPISAELLSGCFRHHVMDEHSWLRIGGYEHLGKWRGEELFEKVISLRPELKETISELYNRIHFPEIGQEDTGRISQIAIEKDAAGLSLDIFGVERSKIFDSWRMGTKGFGESFLSGLTAFTVYEDDVIAHDLHTFPGYEFVNKGDITGVVEFQNDEGEKLTVINANRKPLEKALGVDLIYFHRRYEAFVMVQYKIMDQRSASGEYYYNPNQESHFDELARLQRVKAAIDGENPGLGLKYYRFADCPLFFKLCRKINFKTTDHSLAPGMYIPLDQWELLLSDTSTEGPSGGVQIGTHTLKRRYMNKDTFVDLVQAGFVGTTANASKKIGAFLEDAIAKGRSVIYTIDEKTGARKRNTAGKGKGRRTRYRLVDDDEPF</sequence>
<gene>
    <name evidence="2" type="ORF">BC343_06685</name>
</gene>
<feature type="compositionally biased region" description="Basic residues" evidence="1">
    <location>
        <begin position="447"/>
        <end position="461"/>
    </location>
</feature>
<dbReference type="OrthoDB" id="4528132at2"/>
<reference evidence="2 3" key="1">
    <citation type="submission" date="2016-07" db="EMBL/GenBank/DDBJ databases">
        <title>Genomic analysis of zinc-resistant bacterium Mucilaginibacter pedocola TBZ30.</title>
        <authorList>
            <person name="Huang J."/>
            <person name="Tang J."/>
        </authorList>
    </citation>
    <scope>NUCLEOTIDE SEQUENCE [LARGE SCALE GENOMIC DNA]</scope>
    <source>
        <strain evidence="2 3">TBZ30</strain>
    </source>
</reference>
<feature type="region of interest" description="Disordered" evidence="1">
    <location>
        <begin position="447"/>
        <end position="470"/>
    </location>
</feature>
<accession>A0A1S9PFT5</accession>
<name>A0A1S9PFT5_9SPHI</name>
<evidence type="ECO:0000313" key="3">
    <source>
        <dbReference type="Proteomes" id="UP000189739"/>
    </source>
</evidence>
<proteinExistence type="predicted"/>
<evidence type="ECO:0000256" key="1">
    <source>
        <dbReference type="SAM" id="MobiDB-lite"/>
    </source>
</evidence>
<keyword evidence="3" id="KW-1185">Reference proteome</keyword>
<dbReference type="Proteomes" id="UP000189739">
    <property type="component" value="Unassembled WGS sequence"/>
</dbReference>
<dbReference type="AlphaFoldDB" id="A0A1S9PFT5"/>
<dbReference type="STRING" id="1792845.BC343_06685"/>
<protein>
    <submittedName>
        <fullName evidence="2">Uncharacterized protein</fullName>
    </submittedName>
</protein>
<organism evidence="2 3">
    <name type="scientific">Mucilaginibacter pedocola</name>
    <dbReference type="NCBI Taxonomy" id="1792845"/>
    <lineage>
        <taxon>Bacteria</taxon>
        <taxon>Pseudomonadati</taxon>
        <taxon>Bacteroidota</taxon>
        <taxon>Sphingobacteriia</taxon>
        <taxon>Sphingobacteriales</taxon>
        <taxon>Sphingobacteriaceae</taxon>
        <taxon>Mucilaginibacter</taxon>
    </lineage>
</organism>
<comment type="caution">
    <text evidence="2">The sequence shown here is derived from an EMBL/GenBank/DDBJ whole genome shotgun (WGS) entry which is preliminary data.</text>
</comment>